<feature type="domain" description="ThuA-like" evidence="1">
    <location>
        <begin position="7"/>
        <end position="226"/>
    </location>
</feature>
<dbReference type="eggNOG" id="COG4813">
    <property type="taxonomic scope" value="Bacteria"/>
</dbReference>
<dbReference type="EMBL" id="AANZ01000034">
    <property type="protein sequence ID" value="EAQ77380.1"/>
    <property type="molecule type" value="Genomic_DNA"/>
</dbReference>
<dbReference type="PIRSF" id="PIRSF030013">
    <property type="entry name" value="ThuA"/>
    <property type="match status" value="1"/>
</dbReference>
<comment type="caution">
    <text evidence="2">The sequence shown here is derived from an EMBL/GenBank/DDBJ whole genome shotgun (WGS) entry which is preliminary data.</text>
</comment>
<dbReference type="STRING" id="314230.DSM3645_04425"/>
<organism evidence="2 3">
    <name type="scientific">Blastopirellula marina DSM 3645</name>
    <dbReference type="NCBI Taxonomy" id="314230"/>
    <lineage>
        <taxon>Bacteria</taxon>
        <taxon>Pseudomonadati</taxon>
        <taxon>Planctomycetota</taxon>
        <taxon>Planctomycetia</taxon>
        <taxon>Pirellulales</taxon>
        <taxon>Pirellulaceae</taxon>
        <taxon>Blastopirellula</taxon>
    </lineage>
</organism>
<evidence type="ECO:0000313" key="2">
    <source>
        <dbReference type="EMBL" id="EAQ77380.1"/>
    </source>
</evidence>
<evidence type="ECO:0000313" key="3">
    <source>
        <dbReference type="Proteomes" id="UP000004358"/>
    </source>
</evidence>
<dbReference type="RefSeq" id="WP_002654479.1">
    <property type="nucleotide sequence ID" value="NZ_CH672377.1"/>
</dbReference>
<dbReference type="InterPro" id="IPR009381">
    <property type="entry name" value="Trehalose_catabolism_ThuA_prok"/>
</dbReference>
<sequence>MTSQPLRITIWNEFVHEREDPVVGKLYPDGIHGAIAASLREKLGEAAEVSTATQDQPEHGLSAEKLAATDVLYWWGHAAHNDVSDEVVDRVQQRVLEGMGLVVLHSAHDSKIFKRLLGTRCSLRWREVGERERLWITAPGHPLVSGLPSEYIELPHAEMYGEYFDIPQPDDVIFISWFEGGEVFRSGCTFTRGAGKIFYFRPGHETYPIYYDPNIQQVLANAAMWARPSGVTYVGECRNPQESLSPIEKRD</sequence>
<evidence type="ECO:0000259" key="1">
    <source>
        <dbReference type="Pfam" id="PF06283"/>
    </source>
</evidence>
<dbReference type="AlphaFoldDB" id="A4A1D1"/>
<dbReference type="InterPro" id="IPR029062">
    <property type="entry name" value="Class_I_gatase-like"/>
</dbReference>
<dbReference type="Gene3D" id="3.40.50.880">
    <property type="match status" value="1"/>
</dbReference>
<accession>A4A1D1</accession>
<dbReference type="Pfam" id="PF06283">
    <property type="entry name" value="ThuA"/>
    <property type="match status" value="1"/>
</dbReference>
<dbReference type="SUPFAM" id="SSF52317">
    <property type="entry name" value="Class I glutamine amidotransferase-like"/>
    <property type="match status" value="1"/>
</dbReference>
<name>A4A1D1_9BACT</name>
<dbReference type="InterPro" id="IPR029010">
    <property type="entry name" value="ThuA-like"/>
</dbReference>
<dbReference type="Proteomes" id="UP000004358">
    <property type="component" value="Unassembled WGS sequence"/>
</dbReference>
<gene>
    <name evidence="2" type="ORF">DSM3645_04425</name>
</gene>
<reference evidence="2 3" key="1">
    <citation type="submission" date="2006-02" db="EMBL/GenBank/DDBJ databases">
        <authorList>
            <person name="Amann R."/>
            <person name="Ferriera S."/>
            <person name="Johnson J."/>
            <person name="Kravitz S."/>
            <person name="Halpern A."/>
            <person name="Remington K."/>
            <person name="Beeson K."/>
            <person name="Tran B."/>
            <person name="Rogers Y.-H."/>
            <person name="Friedman R."/>
            <person name="Venter J.C."/>
        </authorList>
    </citation>
    <scope>NUCLEOTIDE SEQUENCE [LARGE SCALE GENOMIC DNA]</scope>
    <source>
        <strain evidence="2 3">DSM 3645</strain>
    </source>
</reference>
<proteinExistence type="predicted"/>
<protein>
    <recommendedName>
        <fullName evidence="1">ThuA-like domain-containing protein</fullName>
    </recommendedName>
</protein>
<dbReference type="HOGENOM" id="CLU_084426_0_0_0"/>